<keyword evidence="8" id="KW-1185">Reference proteome</keyword>
<dbReference type="Pfam" id="PF01103">
    <property type="entry name" value="Omp85"/>
    <property type="match status" value="1"/>
</dbReference>
<dbReference type="InterPro" id="IPR000184">
    <property type="entry name" value="Bac_surfAg_D15"/>
</dbReference>
<protein>
    <submittedName>
        <fullName evidence="7">Outer membrane protein assembly factor BamA</fullName>
    </submittedName>
</protein>
<evidence type="ECO:0000256" key="3">
    <source>
        <dbReference type="ARBA" id="ARBA00022729"/>
    </source>
</evidence>
<dbReference type="Gene3D" id="3.10.20.310">
    <property type="entry name" value="membrane protein fhac"/>
    <property type="match status" value="1"/>
</dbReference>
<evidence type="ECO:0000313" key="8">
    <source>
        <dbReference type="Proteomes" id="UP000537126"/>
    </source>
</evidence>
<dbReference type="PANTHER" id="PTHR12815:SF47">
    <property type="entry name" value="TRANSLOCATION AND ASSEMBLY MODULE SUBUNIT TAMA"/>
    <property type="match status" value="1"/>
</dbReference>
<name>A0A846MNF5_9BACT</name>
<organism evidence="7 8">
    <name type="scientific">Thermonema lapsum</name>
    <dbReference type="NCBI Taxonomy" id="28195"/>
    <lineage>
        <taxon>Bacteria</taxon>
        <taxon>Pseudomonadati</taxon>
        <taxon>Bacteroidota</taxon>
        <taxon>Cytophagia</taxon>
        <taxon>Cytophagales</taxon>
        <taxon>Thermonemataceae</taxon>
        <taxon>Thermonema</taxon>
    </lineage>
</organism>
<dbReference type="InterPro" id="IPR039910">
    <property type="entry name" value="D15-like"/>
</dbReference>
<accession>A0A846MNF5</accession>
<dbReference type="EMBL" id="JAASRN010000001">
    <property type="protein sequence ID" value="NIK72887.1"/>
    <property type="molecule type" value="Genomic_DNA"/>
</dbReference>
<comment type="caution">
    <text evidence="7">The sequence shown here is derived from an EMBL/GenBank/DDBJ whole genome shotgun (WGS) entry which is preliminary data.</text>
</comment>
<keyword evidence="5" id="KW-0998">Cell outer membrane</keyword>
<evidence type="ECO:0000313" key="7">
    <source>
        <dbReference type="EMBL" id="NIK72887.1"/>
    </source>
</evidence>
<keyword evidence="2" id="KW-0812">Transmembrane</keyword>
<evidence type="ECO:0000256" key="2">
    <source>
        <dbReference type="ARBA" id="ARBA00022692"/>
    </source>
</evidence>
<evidence type="ECO:0000259" key="6">
    <source>
        <dbReference type="Pfam" id="PF01103"/>
    </source>
</evidence>
<dbReference type="Gene3D" id="2.40.160.50">
    <property type="entry name" value="membrane protein fhac: a member of the omp85/tpsb transporter family"/>
    <property type="match status" value="1"/>
</dbReference>
<keyword evidence="4" id="KW-0472">Membrane</keyword>
<gene>
    <name evidence="7" type="ORF">FHS56_000373</name>
</gene>
<dbReference type="AlphaFoldDB" id="A0A846MNF5"/>
<evidence type="ECO:0000256" key="5">
    <source>
        <dbReference type="ARBA" id="ARBA00023237"/>
    </source>
</evidence>
<dbReference type="PANTHER" id="PTHR12815">
    <property type="entry name" value="SORTING AND ASSEMBLY MACHINERY SAMM50 PROTEIN FAMILY MEMBER"/>
    <property type="match status" value="1"/>
</dbReference>
<feature type="domain" description="Bacterial surface antigen (D15)" evidence="6">
    <location>
        <begin position="475"/>
        <end position="794"/>
    </location>
</feature>
<evidence type="ECO:0000256" key="4">
    <source>
        <dbReference type="ARBA" id="ARBA00023136"/>
    </source>
</evidence>
<keyword evidence="3" id="KW-0732">Signal</keyword>
<evidence type="ECO:0000256" key="1">
    <source>
        <dbReference type="ARBA" id="ARBA00004370"/>
    </source>
</evidence>
<dbReference type="GO" id="GO:0019867">
    <property type="term" value="C:outer membrane"/>
    <property type="evidence" value="ECO:0007669"/>
    <property type="project" value="InterPro"/>
</dbReference>
<comment type="subcellular location">
    <subcellularLocation>
        <location evidence="1">Membrane</location>
    </subcellularLocation>
</comment>
<proteinExistence type="predicted"/>
<reference evidence="7 8" key="1">
    <citation type="submission" date="2020-03" db="EMBL/GenBank/DDBJ databases">
        <title>Genomic Encyclopedia of Type Strains, Phase IV (KMG-IV): sequencing the most valuable type-strain genomes for metagenomic binning, comparative biology and taxonomic classification.</title>
        <authorList>
            <person name="Goeker M."/>
        </authorList>
    </citation>
    <scope>NUCLEOTIDE SEQUENCE [LARGE SCALE GENOMIC DNA]</scope>
    <source>
        <strain evidence="7 8">DSM 5718</strain>
    </source>
</reference>
<sequence length="833" mass="96638">MKARMYSKAKVAVFGLLSLFFLPSCFSILSLKENEYILYRQEIKTDSLDRELFEPYLMQRPNRKIFGFMPYVEIYYLGKQFFNPERVKQQINQNREKYQKKIEKHVGNNTKVNKLIYKRDKKLKKLETKLKEGNFLMRVVGEPPVILNQSKTYESVRNLRNFLHTKGFFECEVTFKTDTISKQGRLTKVTYIIHEGVAYRVDSIEVISAQEDLNTLLSSFIQRQSKVLHHYDRDRLDNMRASIESYLRENGYFRFTRDYITIEVDTSQSRKSAAIRFVINVPSRIDTSKLNVKILGRELGQIAPDNLQGKHLRYKLTAPYFLVVPSNKNGGRIDTARAQYLQTYDGRHVRIYLADRKFNSNILAQQIYLHEGDWFQESSIRKTQQALSSLDMFKFVNITLQDNDSTNLTPIISAAPMEKFSFTSETGLNVVQGLPGPFVNFSLKNRNPFGGIEVFENSFRFAIDGQTSLTDQSQVYSTTEVNYSSSLSIPHFLLPKKWQYKFLQKQPKTIIGLSFNFTNRPEYTRRNSNLYINYQWRRIPYYRYDFSPLDINIVNTEKTAALDAFLAQLSSPTIQQSFRNAFITSSHGSWTYNDISSDNTISRFVRFYGESGGAILNLFNNTILKRDNTFFGLNYFKYLKFYTDLRYHYPLSKETTLAMRFLGGAVWPYGTSTTVPYEKFFFAGGSNSIRAWPPRRLGPGSYNHIDNNGNISYRFEEPGNIILEGGVEYRFKIWWIVNGALFVDMGNVWTLSKDPDRPGAQFTEKFWQEIAVGTGFGLRFDFTFLLLRLDLGIKAIDPARPIGNRWVLNELSIRKPFSGSNAALLNIGIGYPF</sequence>
<dbReference type="Proteomes" id="UP000537126">
    <property type="component" value="Unassembled WGS sequence"/>
</dbReference>